<dbReference type="Gene3D" id="3.40.1350.120">
    <property type="match status" value="1"/>
</dbReference>
<dbReference type="Pfam" id="PF18451">
    <property type="entry name" value="CdiA_C"/>
    <property type="match status" value="1"/>
</dbReference>
<feature type="region of interest" description="Disordered" evidence="1">
    <location>
        <begin position="168"/>
        <end position="228"/>
    </location>
</feature>
<proteinExistence type="predicted"/>
<evidence type="ECO:0000313" key="3">
    <source>
        <dbReference type="EMBL" id="DAF94629.1"/>
    </source>
</evidence>
<protein>
    <submittedName>
        <fullName evidence="3">Minor capsid protein</fullName>
    </submittedName>
</protein>
<name>A0A8S5UJG3_9CAUD</name>
<feature type="region of interest" description="Disordered" evidence="1">
    <location>
        <begin position="362"/>
        <end position="390"/>
    </location>
</feature>
<evidence type="ECO:0000256" key="1">
    <source>
        <dbReference type="SAM" id="MobiDB-lite"/>
    </source>
</evidence>
<dbReference type="EMBL" id="BK016095">
    <property type="protein sequence ID" value="DAF94629.1"/>
    <property type="molecule type" value="Genomic_DNA"/>
</dbReference>
<evidence type="ECO:0000259" key="2">
    <source>
        <dbReference type="Pfam" id="PF18451"/>
    </source>
</evidence>
<reference evidence="3" key="1">
    <citation type="journal article" date="2021" name="Proc. Natl. Acad. Sci. U.S.A.">
        <title>A Catalog of Tens of Thousands of Viruses from Human Metagenomes Reveals Hidden Associations with Chronic Diseases.</title>
        <authorList>
            <person name="Tisza M.J."/>
            <person name="Buck C.B."/>
        </authorList>
    </citation>
    <scope>NUCLEOTIDE SEQUENCE</scope>
    <source>
        <strain evidence="3">Ctvph17</strain>
    </source>
</reference>
<dbReference type="InterPro" id="IPR040559">
    <property type="entry name" value="CdiA_C"/>
</dbReference>
<feature type="compositionally biased region" description="Basic and acidic residues" evidence="1">
    <location>
        <begin position="194"/>
        <end position="210"/>
    </location>
</feature>
<dbReference type="Pfam" id="PF25310">
    <property type="entry name" value="VG15"/>
    <property type="match status" value="1"/>
</dbReference>
<feature type="domain" description="tRNA nuclease CdiA C-terminal" evidence="2">
    <location>
        <begin position="465"/>
        <end position="551"/>
    </location>
</feature>
<organism evidence="3">
    <name type="scientific">Siphoviridae sp. ctvph17</name>
    <dbReference type="NCBI Taxonomy" id="2825724"/>
    <lineage>
        <taxon>Viruses</taxon>
        <taxon>Duplodnaviria</taxon>
        <taxon>Heunggongvirae</taxon>
        <taxon>Uroviricota</taxon>
        <taxon>Caudoviricetes</taxon>
    </lineage>
</organism>
<dbReference type="InterPro" id="IPR057369">
    <property type="entry name" value="VG15"/>
</dbReference>
<accession>A0A8S5UJG3</accession>
<sequence>MSIENQHSRDRETALRLRDQIYKLIEDQTIPTTIETLWDLVTALLPLIHTARKAFYHSAAQTMTEDMRARGMEIDVAPMRPYQPNAAWKMLLRALGWNPKKDPIPGDIESYSKDAQRALLEKVAAFPANPADPAAVAQVSRRVAAGAVRHARAAGRDAVVDTAAQGRVRVASSQKRPRVTVEDNTGSDGQPKVIVEHTSDGRKVGDDNRDSRKKASKAEPASTKPGGKVLGWARVLTGAESCAFCAMLASRGPVYSEDTVVTTGKPREVRPRQVHYRNSGATGGHTYVSGSRREGEKYHDHCDCIAVLVVKGASWNGEQQYHALKDLWDDATFQPTQEELDAGLDQPRDRFNKRYADALKADPEKYSALKADPEKAEPDTSPSEIRKDMPGEGVTLDFEERREKVYIPPEVRKNFGENPDWLYRLSAEEGATNPATHEWDTLITLLKHGHEIRIRRLHNDEDETSPDIVLDGIITEMKAPEGGGKNTITNNFREVKRNFRSLPHLDTIQAVIDISRSKLTDEQARQDIQMCLRNPRFSKIGKIFYINHDGEETEFTQ</sequence>